<proteinExistence type="predicted"/>
<protein>
    <submittedName>
        <fullName evidence="1">Uncharacterized protein</fullName>
    </submittedName>
</protein>
<comment type="caution">
    <text evidence="1">The sequence shown here is derived from an EMBL/GenBank/DDBJ whole genome shotgun (WGS) entry which is preliminary data.</text>
</comment>
<reference evidence="1" key="1">
    <citation type="journal article" date="2015" name="Nature">
        <title>Complex archaea that bridge the gap between prokaryotes and eukaryotes.</title>
        <authorList>
            <person name="Spang A."/>
            <person name="Saw J.H."/>
            <person name="Jorgensen S.L."/>
            <person name="Zaremba-Niedzwiedzka K."/>
            <person name="Martijn J."/>
            <person name="Lind A.E."/>
            <person name="van Eijk R."/>
            <person name="Schleper C."/>
            <person name="Guy L."/>
            <person name="Ettema T.J."/>
        </authorList>
    </citation>
    <scope>NUCLEOTIDE SEQUENCE</scope>
</reference>
<organism evidence="1">
    <name type="scientific">marine sediment metagenome</name>
    <dbReference type="NCBI Taxonomy" id="412755"/>
    <lineage>
        <taxon>unclassified sequences</taxon>
        <taxon>metagenomes</taxon>
        <taxon>ecological metagenomes</taxon>
    </lineage>
</organism>
<gene>
    <name evidence="1" type="ORF">LCGC14_1527350</name>
</gene>
<evidence type="ECO:0000313" key="1">
    <source>
        <dbReference type="EMBL" id="KKM61866.1"/>
    </source>
</evidence>
<dbReference type="AlphaFoldDB" id="A0A0F9JHR3"/>
<dbReference type="EMBL" id="LAZR01011405">
    <property type="protein sequence ID" value="KKM61866.1"/>
    <property type="molecule type" value="Genomic_DNA"/>
</dbReference>
<name>A0A0F9JHR3_9ZZZZ</name>
<sequence>MQKDFIFTYFSDMNRILMELDKYISEDNVLYSERHFNDIESLTRKFRKKWQVEIAKMISGET</sequence>
<accession>A0A0F9JHR3</accession>